<comment type="subcellular location">
    <subcellularLocation>
        <location evidence="1 15">Cytoplasm</location>
    </subcellularLocation>
</comment>
<dbReference type="HAMAP" id="MF_00741">
    <property type="entry name" value="AIRS"/>
    <property type="match status" value="1"/>
</dbReference>
<evidence type="ECO:0000256" key="10">
    <source>
        <dbReference type="ARBA" id="ARBA00022840"/>
    </source>
</evidence>
<dbReference type="Proteomes" id="UP000699985">
    <property type="component" value="Unassembled WGS sequence"/>
</dbReference>
<keyword evidence="10 15" id="KW-0067">ATP-binding</keyword>
<evidence type="ECO:0000259" key="17">
    <source>
        <dbReference type="Pfam" id="PF02769"/>
    </source>
</evidence>
<comment type="catalytic activity">
    <reaction evidence="14 15">
        <text>2-formamido-N(1)-(5-O-phospho-beta-D-ribosyl)acetamidine + ATP = 5-amino-1-(5-phospho-beta-D-ribosyl)imidazole + ADP + phosphate + H(+)</text>
        <dbReference type="Rhea" id="RHEA:23032"/>
        <dbReference type="ChEBI" id="CHEBI:15378"/>
        <dbReference type="ChEBI" id="CHEBI:30616"/>
        <dbReference type="ChEBI" id="CHEBI:43474"/>
        <dbReference type="ChEBI" id="CHEBI:137981"/>
        <dbReference type="ChEBI" id="CHEBI:147287"/>
        <dbReference type="ChEBI" id="CHEBI:456216"/>
        <dbReference type="EC" id="6.3.3.1"/>
    </reaction>
</comment>
<dbReference type="InterPro" id="IPR036921">
    <property type="entry name" value="PurM-like_N_sf"/>
</dbReference>
<dbReference type="CDD" id="cd02196">
    <property type="entry name" value="PurM"/>
    <property type="match status" value="1"/>
</dbReference>
<dbReference type="EMBL" id="RGMI01000209">
    <property type="protein sequence ID" value="NCU50873.1"/>
    <property type="molecule type" value="Genomic_DNA"/>
</dbReference>
<evidence type="ECO:0000256" key="13">
    <source>
        <dbReference type="ARBA" id="ARBA00033093"/>
    </source>
</evidence>
<evidence type="ECO:0000256" key="7">
    <source>
        <dbReference type="ARBA" id="ARBA00022598"/>
    </source>
</evidence>
<dbReference type="GO" id="GO:0006189">
    <property type="term" value="P:'de novo' IMP biosynthetic process"/>
    <property type="evidence" value="ECO:0007669"/>
    <property type="project" value="UniProtKB-UniRule"/>
</dbReference>
<keyword evidence="6 15" id="KW-0963">Cytoplasm</keyword>
<dbReference type="InterPro" id="IPR010918">
    <property type="entry name" value="PurM-like_C_dom"/>
</dbReference>
<dbReference type="SUPFAM" id="SSF56042">
    <property type="entry name" value="PurM C-terminal domain-like"/>
    <property type="match status" value="1"/>
</dbReference>
<evidence type="ECO:0000313" key="18">
    <source>
        <dbReference type="EMBL" id="NCU50873.1"/>
    </source>
</evidence>
<reference evidence="18" key="1">
    <citation type="submission" date="2018-10" db="EMBL/GenBank/DDBJ databases">
        <title>Iterative Subtractive Binning of Freshwater Chronoseries Metagenomes Recovers Nearly Complete Genomes from over Four Hundred Novel Species.</title>
        <authorList>
            <person name="Rodriguez-R L.M."/>
            <person name="Tsementzi D."/>
            <person name="Luo C."/>
            <person name="Konstantinidis K.T."/>
        </authorList>
    </citation>
    <scope>NUCLEOTIDE SEQUENCE</scope>
    <source>
        <strain evidence="18">WB8_1A_003</strain>
    </source>
</reference>
<organism evidence="18 19">
    <name type="scientific">Candidatus Fonsibacter lacus</name>
    <dbReference type="NCBI Taxonomy" id="2576439"/>
    <lineage>
        <taxon>Bacteria</taxon>
        <taxon>Pseudomonadati</taxon>
        <taxon>Pseudomonadota</taxon>
        <taxon>Alphaproteobacteria</taxon>
        <taxon>Candidatus Pelagibacterales</taxon>
        <taxon>Candidatus Pelagibacterales incertae sedis</taxon>
        <taxon>Candidatus Fonsibacter</taxon>
    </lineage>
</organism>
<feature type="domain" description="PurM-like N-terminal" evidence="16">
    <location>
        <begin position="62"/>
        <end position="168"/>
    </location>
</feature>
<keyword evidence="8 15" id="KW-0547">Nucleotide-binding</keyword>
<protein>
    <recommendedName>
        <fullName evidence="5 15">Phosphoribosylformylglycinamidine cyclo-ligase</fullName>
        <ecNumber evidence="4 15">6.3.3.1</ecNumber>
    </recommendedName>
    <alternativeName>
        <fullName evidence="12 15">AIR synthase</fullName>
    </alternativeName>
    <alternativeName>
        <fullName evidence="13 15">AIRS</fullName>
    </alternativeName>
    <alternativeName>
        <fullName evidence="11 15">Phosphoribosyl-aminoimidazole synthetase</fullName>
    </alternativeName>
</protein>
<comment type="similarity">
    <text evidence="3 15">Belongs to the AIR synthase family.</text>
</comment>
<evidence type="ECO:0000256" key="15">
    <source>
        <dbReference type="HAMAP-Rule" id="MF_00741"/>
    </source>
</evidence>
<dbReference type="FunFam" id="3.30.1330.10:FF:000001">
    <property type="entry name" value="Phosphoribosylformylglycinamidine cyclo-ligase"/>
    <property type="match status" value="1"/>
</dbReference>
<feature type="domain" description="PurM-like C-terminal" evidence="17">
    <location>
        <begin position="181"/>
        <end position="336"/>
    </location>
</feature>
<evidence type="ECO:0000256" key="6">
    <source>
        <dbReference type="ARBA" id="ARBA00022490"/>
    </source>
</evidence>
<dbReference type="InterPro" id="IPR016188">
    <property type="entry name" value="PurM-like_N"/>
</dbReference>
<dbReference type="Pfam" id="PF00586">
    <property type="entry name" value="AIRS"/>
    <property type="match status" value="1"/>
</dbReference>
<evidence type="ECO:0000256" key="8">
    <source>
        <dbReference type="ARBA" id="ARBA00022741"/>
    </source>
</evidence>
<accession>A0A966HKF4</accession>
<dbReference type="PANTHER" id="PTHR10520:SF12">
    <property type="entry name" value="TRIFUNCTIONAL PURINE BIOSYNTHETIC PROTEIN ADENOSINE-3"/>
    <property type="match status" value="1"/>
</dbReference>
<proteinExistence type="inferred from homology"/>
<evidence type="ECO:0000256" key="14">
    <source>
        <dbReference type="ARBA" id="ARBA00049057"/>
    </source>
</evidence>
<evidence type="ECO:0000256" key="9">
    <source>
        <dbReference type="ARBA" id="ARBA00022755"/>
    </source>
</evidence>
<evidence type="ECO:0000313" key="19">
    <source>
        <dbReference type="Proteomes" id="UP000699985"/>
    </source>
</evidence>
<sequence>MNNSNFTYLKSGVDIEKTTHLVKFISKLSKSTRIKGSEIKNFKNIGGFGSVFDLGQYKIKNPLIVTSTDGVGTKLEIANQLNDFRTIGIDLVAMCVNDLIVQGAKPVVFLDYIAIPKVIEKKYKQILSGIAKGCRIAGCSLSGGETAEMPGVYTGDSFDLAGFAVGIVDKKNVITGNLIKHGDIILGVPSTGAHSNGYSLIRKILKDKKIKVKNNKKLYKDLLTPTKIYVNEILKLHNMKLIKGCAHITGGGLIENLPRVIPKNYCAKINLSKIKPNKVTKWIKSNGVHDHEMLKTFNCGVGFCIIADKKNYHKILKVFSKSSKPYEIGSIVKSNNNKKIILNEKINWKY</sequence>
<dbReference type="FunFam" id="3.90.650.10:FF:000011">
    <property type="entry name" value="Phosphoribosylformylglycinamidine cyclo-ligase"/>
    <property type="match status" value="1"/>
</dbReference>
<dbReference type="InterPro" id="IPR004733">
    <property type="entry name" value="PurM_cligase"/>
</dbReference>
<dbReference type="EC" id="6.3.3.1" evidence="4 15"/>
<dbReference type="GO" id="GO:0005829">
    <property type="term" value="C:cytosol"/>
    <property type="evidence" value="ECO:0007669"/>
    <property type="project" value="TreeGrafter"/>
</dbReference>
<dbReference type="InterPro" id="IPR036676">
    <property type="entry name" value="PurM-like_C_sf"/>
</dbReference>
<evidence type="ECO:0000259" key="16">
    <source>
        <dbReference type="Pfam" id="PF00586"/>
    </source>
</evidence>
<gene>
    <name evidence="15" type="primary">purM</name>
    <name evidence="18" type="ORF">EBX29_03790</name>
</gene>
<evidence type="ECO:0000256" key="4">
    <source>
        <dbReference type="ARBA" id="ARBA00013047"/>
    </source>
</evidence>
<keyword evidence="9 15" id="KW-0658">Purine biosynthesis</keyword>
<dbReference type="GO" id="GO:0005524">
    <property type="term" value="F:ATP binding"/>
    <property type="evidence" value="ECO:0007669"/>
    <property type="project" value="UniProtKB-KW"/>
</dbReference>
<evidence type="ECO:0000256" key="5">
    <source>
        <dbReference type="ARBA" id="ARBA00020367"/>
    </source>
</evidence>
<evidence type="ECO:0000256" key="12">
    <source>
        <dbReference type="ARBA" id="ARBA00032931"/>
    </source>
</evidence>
<evidence type="ECO:0000256" key="2">
    <source>
        <dbReference type="ARBA" id="ARBA00004686"/>
    </source>
</evidence>
<dbReference type="NCBIfam" id="TIGR00878">
    <property type="entry name" value="purM"/>
    <property type="match status" value="1"/>
</dbReference>
<name>A0A966HKF4_9PROT</name>
<dbReference type="Pfam" id="PF02769">
    <property type="entry name" value="AIRS_C"/>
    <property type="match status" value="1"/>
</dbReference>
<dbReference type="AlphaFoldDB" id="A0A966HKF4"/>
<dbReference type="GO" id="GO:0004641">
    <property type="term" value="F:phosphoribosylformylglycinamidine cyclo-ligase activity"/>
    <property type="evidence" value="ECO:0007669"/>
    <property type="project" value="UniProtKB-UniRule"/>
</dbReference>
<dbReference type="PANTHER" id="PTHR10520">
    <property type="entry name" value="TRIFUNCTIONAL PURINE BIOSYNTHETIC PROTEIN ADENOSINE-3-RELATED"/>
    <property type="match status" value="1"/>
</dbReference>
<dbReference type="SUPFAM" id="SSF55326">
    <property type="entry name" value="PurM N-terminal domain-like"/>
    <property type="match status" value="1"/>
</dbReference>
<evidence type="ECO:0000256" key="1">
    <source>
        <dbReference type="ARBA" id="ARBA00004496"/>
    </source>
</evidence>
<dbReference type="GO" id="GO:0004637">
    <property type="term" value="F:phosphoribosylamine-glycine ligase activity"/>
    <property type="evidence" value="ECO:0007669"/>
    <property type="project" value="TreeGrafter"/>
</dbReference>
<comment type="pathway">
    <text evidence="2 15">Purine metabolism; IMP biosynthesis via de novo pathway; 5-amino-1-(5-phospho-D-ribosyl)imidazole from N(2)-formyl-N(1)-(5-phospho-D-ribosyl)glycinamide: step 2/2.</text>
</comment>
<dbReference type="Gene3D" id="3.90.650.10">
    <property type="entry name" value="PurM-like C-terminal domain"/>
    <property type="match status" value="1"/>
</dbReference>
<dbReference type="GO" id="GO:0046084">
    <property type="term" value="P:adenine biosynthetic process"/>
    <property type="evidence" value="ECO:0007669"/>
    <property type="project" value="TreeGrafter"/>
</dbReference>
<dbReference type="Gene3D" id="3.30.1330.10">
    <property type="entry name" value="PurM-like, N-terminal domain"/>
    <property type="match status" value="1"/>
</dbReference>
<comment type="caution">
    <text evidence="18">The sequence shown here is derived from an EMBL/GenBank/DDBJ whole genome shotgun (WGS) entry which is preliminary data.</text>
</comment>
<evidence type="ECO:0000256" key="3">
    <source>
        <dbReference type="ARBA" id="ARBA00010280"/>
    </source>
</evidence>
<evidence type="ECO:0000256" key="11">
    <source>
        <dbReference type="ARBA" id="ARBA00031908"/>
    </source>
</evidence>
<keyword evidence="7 15" id="KW-0436">Ligase</keyword>